<proteinExistence type="predicted"/>
<dbReference type="AlphaFoldDB" id="A0A3G4V6T7"/>
<evidence type="ECO:0000313" key="1">
    <source>
        <dbReference type="EMBL" id="AYV20496.1"/>
    </source>
</evidence>
<dbReference type="RefSeq" id="WP_124940044.1">
    <property type="nucleotide sequence ID" value="NZ_CP033577.1"/>
</dbReference>
<name>A0A3G4V6T7_9VIBR</name>
<reference evidence="1 2" key="1">
    <citation type="submission" date="2018-11" db="EMBL/GenBank/DDBJ databases">
        <title>Complete Genome Sequence of Vbrio mediterranei 117-T6: a Potential Pathogen Bacteria Isolated from the Conchocelis of Pyropia.</title>
        <authorList>
            <person name="Liu Q."/>
        </authorList>
    </citation>
    <scope>NUCLEOTIDE SEQUENCE [LARGE SCALE GENOMIC DNA]</scope>
    <source>
        <strain evidence="1 2">117-T6</strain>
    </source>
</reference>
<protein>
    <recommendedName>
        <fullName evidence="3">HK97 gp10 family phage protein</fullName>
    </recommendedName>
</protein>
<evidence type="ECO:0000313" key="2">
    <source>
        <dbReference type="Proteomes" id="UP000279760"/>
    </source>
</evidence>
<accession>A0A3G4V6T7</accession>
<dbReference type="EMBL" id="CP033577">
    <property type="protein sequence ID" value="AYV20496.1"/>
    <property type="molecule type" value="Genomic_DNA"/>
</dbReference>
<gene>
    <name evidence="1" type="ORF">ECB94_03890</name>
</gene>
<evidence type="ECO:0008006" key="3">
    <source>
        <dbReference type="Google" id="ProtNLM"/>
    </source>
</evidence>
<sequence length="165" mass="18097">MRELSVELHTSALDQAFRTAPDVLNKHLKAGISTAGSLVSRAAREEAPKAESTLTHSIRSNQVGELQRMVTSSLRYNAFVVGETGPQGIPPIQSVLDWVRVKRIQPNNPKHDQRDLAFMIARSIARNGTAANDFYDRAAEQTQDKVAQILQRSVAAGMKAAGFKM</sequence>
<dbReference type="Proteomes" id="UP000279760">
    <property type="component" value="Chromosome 1"/>
</dbReference>
<organism evidence="1 2">
    <name type="scientific">Vibrio mediterranei</name>
    <dbReference type="NCBI Taxonomy" id="689"/>
    <lineage>
        <taxon>Bacteria</taxon>
        <taxon>Pseudomonadati</taxon>
        <taxon>Pseudomonadota</taxon>
        <taxon>Gammaproteobacteria</taxon>
        <taxon>Vibrionales</taxon>
        <taxon>Vibrionaceae</taxon>
        <taxon>Vibrio</taxon>
    </lineage>
</organism>